<dbReference type="Pfam" id="PF00294">
    <property type="entry name" value="PfkB"/>
    <property type="match status" value="1"/>
</dbReference>
<dbReference type="InterPro" id="IPR002173">
    <property type="entry name" value="Carboh/pur_kinase_PfkB_CS"/>
</dbReference>
<gene>
    <name evidence="16" type="ORF">SAMN05421579_13419</name>
</gene>
<keyword evidence="6" id="KW-0119">Carbohydrate metabolism</keyword>
<protein>
    <recommendedName>
        <fullName evidence="12">2-dehydro-3-deoxygluconokinase</fullName>
        <ecNumber evidence="11">2.7.1.45</ecNumber>
    </recommendedName>
    <alternativeName>
        <fullName evidence="13">2-keto-3-deoxygluconokinase</fullName>
    </alternativeName>
    <alternativeName>
        <fullName evidence="14">3-deoxy-2-oxo-D-gluconate kinase</fullName>
    </alternativeName>
    <alternativeName>
        <fullName evidence="8">KDG kinase</fullName>
    </alternativeName>
</protein>
<sequence>MQIRKIALIGECMIELNGIPFGAMTQSYGGDVLNSAVYLARAGGDMFDVHFVTVMGTDPLSEGMISRWQQEGINTSLVLRDNVRQPGLYLIQLDEKGERTFLYWRNNSAARYLLQHSDYPILRQQLQDMDVLYLSGISLAILPENDRQRLLIDLKQLSSEGKVIFFDSNYRPALWGNEKRESEAQARECYQQMYAITDIALVTDDDEASLWGDTSTEESFYRLKRMGVKQAIIKAGERGCFYRDLSSCNATQPIKTQPVTPVVDTTSAGDAFNAGFITGRLNGKSIHDAALMGHQLAGVVIQHKGAIIPQAATQGVIARFFNSNEIGENENARDDDTFASD</sequence>
<dbReference type="InterPro" id="IPR050306">
    <property type="entry name" value="PfkB_Carbo_kinase"/>
</dbReference>
<comment type="function">
    <text evidence="10">Catalyzes the phosphorylation of 2-keto-3-deoxygluconate (KDG) to produce 2-keto-3-deoxy-6-phosphogluconate (KDPG).</text>
</comment>
<evidence type="ECO:0000256" key="11">
    <source>
        <dbReference type="ARBA" id="ARBA00066369"/>
    </source>
</evidence>
<dbReference type="GO" id="GO:0005829">
    <property type="term" value="C:cytosol"/>
    <property type="evidence" value="ECO:0007669"/>
    <property type="project" value="TreeGrafter"/>
</dbReference>
<evidence type="ECO:0000256" key="5">
    <source>
        <dbReference type="ARBA" id="ARBA00022840"/>
    </source>
</evidence>
<proteinExistence type="inferred from homology"/>
<keyword evidence="5" id="KW-0067">ATP-binding</keyword>
<dbReference type="InterPro" id="IPR029056">
    <property type="entry name" value="Ribokinase-like"/>
</dbReference>
<organism evidence="16 17">
    <name type="scientific">Xenorhabdus japonica</name>
    <dbReference type="NCBI Taxonomy" id="53341"/>
    <lineage>
        <taxon>Bacteria</taxon>
        <taxon>Pseudomonadati</taxon>
        <taxon>Pseudomonadota</taxon>
        <taxon>Gammaproteobacteria</taxon>
        <taxon>Enterobacterales</taxon>
        <taxon>Morganellaceae</taxon>
        <taxon>Xenorhabdus</taxon>
    </lineage>
</organism>
<keyword evidence="4 16" id="KW-0418">Kinase</keyword>
<evidence type="ECO:0000256" key="10">
    <source>
        <dbReference type="ARBA" id="ARBA00054997"/>
    </source>
</evidence>
<dbReference type="PROSITE" id="PS00584">
    <property type="entry name" value="PFKB_KINASES_2"/>
    <property type="match status" value="1"/>
</dbReference>
<dbReference type="FunFam" id="3.40.1190.20:FF:000011">
    <property type="entry name" value="2-dehydro-3-deoxygluconokinase, putative"/>
    <property type="match status" value="1"/>
</dbReference>
<dbReference type="GO" id="GO:0005524">
    <property type="term" value="F:ATP binding"/>
    <property type="evidence" value="ECO:0007669"/>
    <property type="project" value="UniProtKB-KW"/>
</dbReference>
<comment type="similarity">
    <text evidence="1">Belongs to the carbohydrate kinase PfkB family.</text>
</comment>
<evidence type="ECO:0000313" key="17">
    <source>
        <dbReference type="Proteomes" id="UP000199011"/>
    </source>
</evidence>
<evidence type="ECO:0000256" key="6">
    <source>
        <dbReference type="ARBA" id="ARBA00023277"/>
    </source>
</evidence>
<evidence type="ECO:0000256" key="4">
    <source>
        <dbReference type="ARBA" id="ARBA00022777"/>
    </source>
</evidence>
<dbReference type="GO" id="GO:0008673">
    <property type="term" value="F:2-dehydro-3-deoxygluconokinase activity"/>
    <property type="evidence" value="ECO:0007669"/>
    <property type="project" value="UniProtKB-EC"/>
</dbReference>
<dbReference type="RefSeq" id="WP_092520080.1">
    <property type="nucleotide sequence ID" value="NZ_CAWRAH010000080.1"/>
</dbReference>
<dbReference type="AlphaFoldDB" id="A0A1I5D3Y2"/>
<comment type="pathway">
    <text evidence="7">Carbohydrate acid metabolism; 2-dehydro-3-deoxy-D-gluconate degradation; D-glyceraldehyde 3-phosphate and pyruvate from 2-dehydro-3-deoxy-D-gluconate: step 1/2.</text>
</comment>
<reference evidence="17" key="1">
    <citation type="submission" date="2016-10" db="EMBL/GenBank/DDBJ databases">
        <authorList>
            <person name="Varghese N."/>
            <person name="Submissions S."/>
        </authorList>
    </citation>
    <scope>NUCLEOTIDE SEQUENCE [LARGE SCALE GENOMIC DNA]</scope>
    <source>
        <strain evidence="17">DSM 16522</strain>
    </source>
</reference>
<keyword evidence="3" id="KW-0547">Nucleotide-binding</keyword>
<dbReference type="Proteomes" id="UP000199011">
    <property type="component" value="Unassembled WGS sequence"/>
</dbReference>
<dbReference type="PANTHER" id="PTHR43085:SF15">
    <property type="entry name" value="2-DEHYDRO-3-DEOXYGLUCONOKINASE"/>
    <property type="match status" value="1"/>
</dbReference>
<dbReference type="PANTHER" id="PTHR43085">
    <property type="entry name" value="HEXOKINASE FAMILY MEMBER"/>
    <property type="match status" value="1"/>
</dbReference>
<evidence type="ECO:0000256" key="2">
    <source>
        <dbReference type="ARBA" id="ARBA00022679"/>
    </source>
</evidence>
<dbReference type="CDD" id="cd01166">
    <property type="entry name" value="KdgK"/>
    <property type="match status" value="1"/>
</dbReference>
<dbReference type="InterPro" id="IPR011611">
    <property type="entry name" value="PfkB_dom"/>
</dbReference>
<name>A0A1I5D3Y2_9GAMM</name>
<keyword evidence="17" id="KW-1185">Reference proteome</keyword>
<dbReference type="GO" id="GO:0019698">
    <property type="term" value="P:D-galacturonate catabolic process"/>
    <property type="evidence" value="ECO:0007669"/>
    <property type="project" value="TreeGrafter"/>
</dbReference>
<evidence type="ECO:0000256" key="9">
    <source>
        <dbReference type="ARBA" id="ARBA00050729"/>
    </source>
</evidence>
<evidence type="ECO:0000256" key="13">
    <source>
        <dbReference type="ARBA" id="ARBA00075711"/>
    </source>
</evidence>
<dbReference type="Gene3D" id="3.40.1190.20">
    <property type="match status" value="1"/>
</dbReference>
<dbReference type="EC" id="2.7.1.45" evidence="11"/>
<evidence type="ECO:0000256" key="3">
    <source>
        <dbReference type="ARBA" id="ARBA00022741"/>
    </source>
</evidence>
<dbReference type="GO" id="GO:0042840">
    <property type="term" value="P:D-glucuronate catabolic process"/>
    <property type="evidence" value="ECO:0007669"/>
    <property type="project" value="TreeGrafter"/>
</dbReference>
<dbReference type="EMBL" id="FOVO01000034">
    <property type="protein sequence ID" value="SFN93863.1"/>
    <property type="molecule type" value="Genomic_DNA"/>
</dbReference>
<evidence type="ECO:0000256" key="1">
    <source>
        <dbReference type="ARBA" id="ARBA00010688"/>
    </source>
</evidence>
<evidence type="ECO:0000256" key="12">
    <source>
        <dbReference type="ARBA" id="ARBA00067931"/>
    </source>
</evidence>
<evidence type="ECO:0000313" key="16">
    <source>
        <dbReference type="EMBL" id="SFN93863.1"/>
    </source>
</evidence>
<evidence type="ECO:0000256" key="8">
    <source>
        <dbReference type="ARBA" id="ARBA00044254"/>
    </source>
</evidence>
<evidence type="ECO:0000256" key="7">
    <source>
        <dbReference type="ARBA" id="ARBA00043951"/>
    </source>
</evidence>
<dbReference type="STRING" id="53341.SAMN05421579_13419"/>
<keyword evidence="2" id="KW-0808">Transferase</keyword>
<evidence type="ECO:0000256" key="14">
    <source>
        <dbReference type="ARBA" id="ARBA00080545"/>
    </source>
</evidence>
<feature type="domain" description="Carbohydrate kinase PfkB" evidence="15">
    <location>
        <begin position="5"/>
        <end position="309"/>
    </location>
</feature>
<dbReference type="GO" id="GO:0006974">
    <property type="term" value="P:DNA damage response"/>
    <property type="evidence" value="ECO:0007669"/>
    <property type="project" value="TreeGrafter"/>
</dbReference>
<dbReference type="SUPFAM" id="SSF53613">
    <property type="entry name" value="Ribokinase-like"/>
    <property type="match status" value="1"/>
</dbReference>
<comment type="catalytic activity">
    <reaction evidence="9">
        <text>2-dehydro-3-deoxy-D-gluconate + ATP = 2-dehydro-3-deoxy-6-phospho-D-gluconate + ADP + H(+)</text>
        <dbReference type="Rhea" id="RHEA:14797"/>
        <dbReference type="ChEBI" id="CHEBI:15378"/>
        <dbReference type="ChEBI" id="CHEBI:30616"/>
        <dbReference type="ChEBI" id="CHEBI:57569"/>
        <dbReference type="ChEBI" id="CHEBI:57990"/>
        <dbReference type="ChEBI" id="CHEBI:456216"/>
        <dbReference type="EC" id="2.7.1.45"/>
    </reaction>
</comment>
<accession>A0A1I5D3Y2</accession>
<dbReference type="OrthoDB" id="9776822at2"/>
<evidence type="ECO:0000259" key="15">
    <source>
        <dbReference type="Pfam" id="PF00294"/>
    </source>
</evidence>